<protein>
    <submittedName>
        <fullName evidence="3">Uncharacterized protein</fullName>
    </submittedName>
</protein>
<sequence length="669" mass="75494">MSSLPGSSRPLHRGRSPHGPTKTTGKPRYSYLLPRTDLNGCRRSWIVGTGPAVYIGQVPVKSTRRKRLVIWRDGGDRGVPRDPVKPLDQPDNQFVAVEGKDSSLKKEKSLGEETAFKKEKSLPEEIWLEKEKSPSEEFEKKEKSPSEEISLKKEKSPSEEFEKKEKSLSKGIAFEKEKSLSEEFEKEKSLSEKFEKEKSLSEENALEKEKSLSEEIEKEKSLSEAFEKEKSLSEEIAFKKEKSLFKGIALEKEKSMSEEFEKEKSLSEEIAIEKEKTLSGEFGKEKSLSEEFAKEKSLSEEIAIEKEKTLSGEFGKEKSLSEEFEKEKSLSEGIAFEKEKSLSEEVVLDKEKSLPEEVEHIISVDSRDKKVPLERQPTCDSLFTGTHLNPAGVWRPYGPPLYGYGSALNPRRWKCPDTLVILAAIFYCLAVLTAVVFAVLFKTNVVTFHTPPEPVPAWVQQFSPVMQRWYRLALAGGRDASEIQPPGTVQQPTLPPPVEEFCGSTSLSESLPDLRHGDFRCVSIAYYDTYVTMCIAKCHMGYQTDDAGLLFCNRGRWAPIQPEVVSTLVGVGRAADTMPNTDPRALEYLGIPDVIYADVAFNILVKLDYVPNLSIVKTYLNSISENNIIDHRVDMMRQMLIWIGPNIEDIIDNLDFLDVLSRLGRGLKP</sequence>
<feature type="region of interest" description="Disordered" evidence="1">
    <location>
        <begin position="73"/>
        <end position="230"/>
    </location>
</feature>
<keyword evidence="2" id="KW-0812">Transmembrane</keyword>
<dbReference type="EMBL" id="GG666567">
    <property type="protein sequence ID" value="EEN54054.1"/>
    <property type="molecule type" value="Genomic_DNA"/>
</dbReference>
<name>C3YZZ5_BRAFL</name>
<organism>
    <name type="scientific">Branchiostoma floridae</name>
    <name type="common">Florida lancelet</name>
    <name type="synonym">Amphioxus</name>
    <dbReference type="NCBI Taxonomy" id="7739"/>
    <lineage>
        <taxon>Eukaryota</taxon>
        <taxon>Metazoa</taxon>
        <taxon>Chordata</taxon>
        <taxon>Cephalochordata</taxon>
        <taxon>Leptocardii</taxon>
        <taxon>Amphioxiformes</taxon>
        <taxon>Branchiostomatidae</taxon>
        <taxon>Branchiostoma</taxon>
    </lineage>
</organism>
<feature type="transmembrane region" description="Helical" evidence="2">
    <location>
        <begin position="419"/>
        <end position="441"/>
    </location>
</feature>
<keyword evidence="2" id="KW-1133">Transmembrane helix</keyword>
<evidence type="ECO:0000256" key="2">
    <source>
        <dbReference type="SAM" id="Phobius"/>
    </source>
</evidence>
<evidence type="ECO:0000256" key="1">
    <source>
        <dbReference type="SAM" id="MobiDB-lite"/>
    </source>
</evidence>
<dbReference type="AlphaFoldDB" id="C3YZZ5"/>
<reference evidence="3" key="1">
    <citation type="journal article" date="2008" name="Nature">
        <title>The amphioxus genome and the evolution of the chordate karyotype.</title>
        <authorList>
            <consortium name="US DOE Joint Genome Institute (JGI-PGF)"/>
            <person name="Putnam N.H."/>
            <person name="Butts T."/>
            <person name="Ferrier D.E.K."/>
            <person name="Furlong R.F."/>
            <person name="Hellsten U."/>
            <person name="Kawashima T."/>
            <person name="Robinson-Rechavi M."/>
            <person name="Shoguchi E."/>
            <person name="Terry A."/>
            <person name="Yu J.-K."/>
            <person name="Benito-Gutierrez E.L."/>
            <person name="Dubchak I."/>
            <person name="Garcia-Fernandez J."/>
            <person name="Gibson-Brown J.J."/>
            <person name="Grigoriev I.V."/>
            <person name="Horton A.C."/>
            <person name="de Jong P.J."/>
            <person name="Jurka J."/>
            <person name="Kapitonov V.V."/>
            <person name="Kohara Y."/>
            <person name="Kuroki Y."/>
            <person name="Lindquist E."/>
            <person name="Lucas S."/>
            <person name="Osoegawa K."/>
            <person name="Pennacchio L.A."/>
            <person name="Salamov A.A."/>
            <person name="Satou Y."/>
            <person name="Sauka-Spengler T."/>
            <person name="Schmutz J."/>
            <person name="Shin-I T."/>
            <person name="Toyoda A."/>
            <person name="Bronner-Fraser M."/>
            <person name="Fujiyama A."/>
            <person name="Holland L.Z."/>
            <person name="Holland P.W.H."/>
            <person name="Satoh N."/>
            <person name="Rokhsar D.S."/>
        </authorList>
    </citation>
    <scope>NUCLEOTIDE SEQUENCE [LARGE SCALE GENOMIC DNA]</scope>
    <source>
        <strain evidence="3">S238N-H82</strain>
        <tissue evidence="3">Testes</tissue>
    </source>
</reference>
<dbReference type="PANTHER" id="PTHR46748:SF1">
    <property type="entry name" value="IGGFC-BINDING PROTEIN N-TERMINAL DOMAIN-CONTAINING PROTEIN"/>
    <property type="match status" value="1"/>
</dbReference>
<gene>
    <name evidence="3" type="ORF">BRAFLDRAFT_108614</name>
</gene>
<accession>C3YZZ5</accession>
<dbReference type="PANTHER" id="PTHR46748">
    <property type="entry name" value="LRRNT DOMAIN-CONTAINING PROTEIN"/>
    <property type="match status" value="1"/>
</dbReference>
<dbReference type="InParanoid" id="C3YZZ5"/>
<keyword evidence="2" id="KW-0472">Membrane</keyword>
<feature type="region of interest" description="Disordered" evidence="1">
    <location>
        <begin position="1"/>
        <end position="29"/>
    </location>
</feature>
<evidence type="ECO:0000313" key="3">
    <source>
        <dbReference type="EMBL" id="EEN54054.1"/>
    </source>
</evidence>
<proteinExistence type="predicted"/>
<feature type="compositionally biased region" description="Basic and acidic residues" evidence="1">
    <location>
        <begin position="73"/>
        <end position="85"/>
    </location>
</feature>
<feature type="compositionally biased region" description="Basic and acidic residues" evidence="1">
    <location>
        <begin position="98"/>
        <end position="230"/>
    </location>
</feature>